<dbReference type="AlphaFoldDB" id="A0A1M7SCH4"/>
<evidence type="ECO:0000313" key="2">
    <source>
        <dbReference type="Proteomes" id="UP000184207"/>
    </source>
</evidence>
<name>A0A1M7SCH4_FERGO</name>
<reference evidence="2" key="1">
    <citation type="submission" date="2016-12" db="EMBL/GenBank/DDBJ databases">
        <authorList>
            <person name="Varghese N."/>
            <person name="Submissions S."/>
        </authorList>
    </citation>
    <scope>NUCLEOTIDE SEQUENCE [LARGE SCALE GENOMIC DNA]</scope>
    <source>
        <strain evidence="2">DSM 13020</strain>
    </source>
</reference>
<dbReference type="EMBL" id="FRDJ01000003">
    <property type="protein sequence ID" value="SHN56185.1"/>
    <property type="molecule type" value="Genomic_DNA"/>
</dbReference>
<dbReference type="RefSeq" id="WP_072758494.1">
    <property type="nucleotide sequence ID" value="NZ_FRDJ01000003.1"/>
</dbReference>
<proteinExistence type="predicted"/>
<sequence>MALRLREIIALSLLGVFLFVIAVPQNEFVINEYTESRSVERVEVLTPKVLISAATLKITLSPDDDKLVYSDSYTPSLSVSQDITRISGITNSVILGTKNIEHLQISTAVVSVLGVMNLKSLEISSATCEINKIIIKNGCDITISAAVLNGEIYVDKLQQYENVSLEINSTTADVTVYVKSGDEGKIKLNNPKVKIRNW</sequence>
<organism evidence="1 2">
    <name type="scientific">Fervidobacterium gondwanense DSM 13020</name>
    <dbReference type="NCBI Taxonomy" id="1121883"/>
    <lineage>
        <taxon>Bacteria</taxon>
        <taxon>Thermotogati</taxon>
        <taxon>Thermotogota</taxon>
        <taxon>Thermotogae</taxon>
        <taxon>Thermotogales</taxon>
        <taxon>Fervidobacteriaceae</taxon>
        <taxon>Fervidobacterium</taxon>
    </lineage>
</organism>
<evidence type="ECO:0000313" key="1">
    <source>
        <dbReference type="EMBL" id="SHN56185.1"/>
    </source>
</evidence>
<gene>
    <name evidence="1" type="ORF">SAMN02745226_00741</name>
</gene>
<accession>A0A1M7SCH4</accession>
<dbReference type="STRING" id="1121883.SAMN02745226_00741"/>
<dbReference type="Proteomes" id="UP000184207">
    <property type="component" value="Unassembled WGS sequence"/>
</dbReference>
<keyword evidence="2" id="KW-1185">Reference proteome</keyword>
<protein>
    <submittedName>
        <fullName evidence="1">Uncharacterized protein</fullName>
    </submittedName>
</protein>